<evidence type="ECO:0000313" key="1">
    <source>
        <dbReference type="EMBL" id="KAF7152096.1"/>
    </source>
</evidence>
<sequence length="127" mass="13712">MVMTMMVTNAFAATISECVVGCMPICLKLKDSTEDACENGCTLGCQQLQGKGFHERNDPQKGQKMKKLYLPLAAAPLPVGDKIVKKLYLLLAAAAAPPPDGVITQAIRRVNMAPRILSEGLIFRIPL</sequence>
<accession>A0A834HQ19</accession>
<dbReference type="EMBL" id="WJXA01000001">
    <property type="protein sequence ID" value="KAF7152096.1"/>
    <property type="molecule type" value="Genomic_DNA"/>
</dbReference>
<dbReference type="Proteomes" id="UP000626092">
    <property type="component" value="Unassembled WGS sequence"/>
</dbReference>
<proteinExistence type="predicted"/>
<dbReference type="OrthoDB" id="1730601at2759"/>
<keyword evidence="2" id="KW-1185">Reference proteome</keyword>
<dbReference type="AlphaFoldDB" id="A0A834HQ19"/>
<reference evidence="1" key="1">
    <citation type="submission" date="2019-11" db="EMBL/GenBank/DDBJ databases">
        <authorList>
            <person name="Liu Y."/>
            <person name="Hou J."/>
            <person name="Li T.-Q."/>
            <person name="Guan C.-H."/>
            <person name="Wu X."/>
            <person name="Wu H.-Z."/>
            <person name="Ling F."/>
            <person name="Zhang R."/>
            <person name="Shi X.-G."/>
            <person name="Ren J.-P."/>
            <person name="Chen E.-F."/>
            <person name="Sun J.-M."/>
        </authorList>
    </citation>
    <scope>NUCLEOTIDE SEQUENCE</scope>
    <source>
        <strain evidence="1">Adult_tree_wgs_1</strain>
        <tissue evidence="1">Leaves</tissue>
    </source>
</reference>
<gene>
    <name evidence="1" type="ORF">RHSIM_Rhsim01G0184200</name>
</gene>
<comment type="caution">
    <text evidence="1">The sequence shown here is derived from an EMBL/GenBank/DDBJ whole genome shotgun (WGS) entry which is preliminary data.</text>
</comment>
<protein>
    <submittedName>
        <fullName evidence="1">Uncharacterized protein</fullName>
    </submittedName>
</protein>
<name>A0A834HQ19_RHOSS</name>
<organism evidence="1 2">
    <name type="scientific">Rhododendron simsii</name>
    <name type="common">Sims's rhododendron</name>
    <dbReference type="NCBI Taxonomy" id="118357"/>
    <lineage>
        <taxon>Eukaryota</taxon>
        <taxon>Viridiplantae</taxon>
        <taxon>Streptophyta</taxon>
        <taxon>Embryophyta</taxon>
        <taxon>Tracheophyta</taxon>
        <taxon>Spermatophyta</taxon>
        <taxon>Magnoliopsida</taxon>
        <taxon>eudicotyledons</taxon>
        <taxon>Gunneridae</taxon>
        <taxon>Pentapetalae</taxon>
        <taxon>asterids</taxon>
        <taxon>Ericales</taxon>
        <taxon>Ericaceae</taxon>
        <taxon>Ericoideae</taxon>
        <taxon>Rhodoreae</taxon>
        <taxon>Rhododendron</taxon>
    </lineage>
</organism>
<evidence type="ECO:0000313" key="2">
    <source>
        <dbReference type="Proteomes" id="UP000626092"/>
    </source>
</evidence>